<proteinExistence type="predicted"/>
<dbReference type="PANTHER" id="PTHR43300:SF7">
    <property type="entry name" value="UDP-N-ACETYLBACILLOSAMINE N-ACETYLTRANSFERASE"/>
    <property type="match status" value="1"/>
</dbReference>
<dbReference type="OrthoDB" id="9794407at2"/>
<organism evidence="4 5">
    <name type="scientific">Brunnivagina elsteri CCALA 953</name>
    <dbReference type="NCBI Taxonomy" id="987040"/>
    <lineage>
        <taxon>Bacteria</taxon>
        <taxon>Bacillati</taxon>
        <taxon>Cyanobacteriota</taxon>
        <taxon>Cyanophyceae</taxon>
        <taxon>Nostocales</taxon>
        <taxon>Calotrichaceae</taxon>
        <taxon>Brunnivagina</taxon>
    </lineage>
</organism>
<dbReference type="Pfam" id="PF17836">
    <property type="entry name" value="PglD_N"/>
    <property type="match status" value="1"/>
</dbReference>
<dbReference type="GO" id="GO:0016746">
    <property type="term" value="F:acyltransferase activity"/>
    <property type="evidence" value="ECO:0007669"/>
    <property type="project" value="UniProtKB-KW"/>
</dbReference>
<feature type="domain" description="PglD N-terminal" evidence="3">
    <location>
        <begin position="2"/>
        <end position="81"/>
    </location>
</feature>
<dbReference type="RefSeq" id="WP_095720488.1">
    <property type="nucleotide sequence ID" value="NZ_NTFS01000026.1"/>
</dbReference>
<name>A0A2A2TNA0_9CYAN</name>
<dbReference type="InterPro" id="IPR041561">
    <property type="entry name" value="PglD_N"/>
</dbReference>
<dbReference type="GO" id="GO:0043886">
    <property type="term" value="F:structural constituent of carboxysome shell"/>
    <property type="evidence" value="ECO:0007669"/>
    <property type="project" value="UniProtKB-ARBA"/>
</dbReference>
<sequence length="212" mass="22615">MDIYLYGCGGHAKVISDILCKQGRKVAAFIDDNPPVGLTLIHGIPVKKSSPEVFAEINCDRSQWIVAIGNNPIRRRVAEKLEKDGYSFTTAIHPSVEMACDVKVGCGTVIMPNSVVNTDTEVGSHVIVNTGSTIDHDCRIGDYCHIAPGCRLCGNIHLDEGVFLGVGTKIIPGIQIGEYTTCGAGSVVVKSLSSFCLAYGCPAKVVQNTYSQ</sequence>
<protein>
    <submittedName>
        <fullName evidence="4">Sugar O-acyltransferase</fullName>
    </submittedName>
</protein>
<dbReference type="GO" id="GO:0031470">
    <property type="term" value="C:carboxysome"/>
    <property type="evidence" value="ECO:0007669"/>
    <property type="project" value="UniProtKB-ARBA"/>
</dbReference>
<dbReference type="CDD" id="cd03360">
    <property type="entry name" value="LbH_AT_putative"/>
    <property type="match status" value="1"/>
</dbReference>
<evidence type="ECO:0000259" key="3">
    <source>
        <dbReference type="Pfam" id="PF17836"/>
    </source>
</evidence>
<feature type="active site" description="Proton acceptor" evidence="1">
    <location>
        <position position="136"/>
    </location>
</feature>
<evidence type="ECO:0000256" key="2">
    <source>
        <dbReference type="PIRSR" id="PIRSR620019-2"/>
    </source>
</evidence>
<feature type="site" description="Increases basicity of active site His" evidence="1">
    <location>
        <position position="137"/>
    </location>
</feature>
<dbReference type="Gene3D" id="3.40.50.20">
    <property type="match status" value="1"/>
</dbReference>
<evidence type="ECO:0000313" key="4">
    <source>
        <dbReference type="EMBL" id="PAX60016.1"/>
    </source>
</evidence>
<gene>
    <name evidence="4" type="ORF">CK510_04145</name>
</gene>
<dbReference type="Proteomes" id="UP000218238">
    <property type="component" value="Unassembled WGS sequence"/>
</dbReference>
<accession>A0A2A2TNA0</accession>
<feature type="binding site" evidence="2">
    <location>
        <position position="69"/>
    </location>
    <ligand>
        <name>substrate</name>
    </ligand>
</feature>
<dbReference type="Pfam" id="PF00132">
    <property type="entry name" value="Hexapep"/>
    <property type="match status" value="1"/>
</dbReference>
<reference evidence="4 5" key="1">
    <citation type="submission" date="2017-08" db="EMBL/GenBank/DDBJ databases">
        <title>Draft genome sequence of filamentous cyanobacterium Calothrix elsteri CCALA 953.</title>
        <authorList>
            <person name="Gagunashvili A.N."/>
            <person name="Elster J."/>
            <person name="Andresson O.S."/>
        </authorList>
    </citation>
    <scope>NUCLEOTIDE SEQUENCE [LARGE SCALE GENOMIC DNA]</scope>
    <source>
        <strain evidence="4 5">CCALA 953</strain>
    </source>
</reference>
<keyword evidence="5" id="KW-1185">Reference proteome</keyword>
<feature type="binding site" evidence="2">
    <location>
        <position position="145"/>
    </location>
    <ligand>
        <name>acetyl-CoA</name>
        <dbReference type="ChEBI" id="CHEBI:57288"/>
    </ligand>
</feature>
<dbReference type="InterPro" id="IPR050179">
    <property type="entry name" value="Trans_hexapeptide_repeat"/>
</dbReference>
<comment type="caution">
    <text evidence="4">The sequence shown here is derived from an EMBL/GenBank/DDBJ whole genome shotgun (WGS) entry which is preliminary data.</text>
</comment>
<evidence type="ECO:0000313" key="5">
    <source>
        <dbReference type="Proteomes" id="UP000218238"/>
    </source>
</evidence>
<dbReference type="SUPFAM" id="SSF51161">
    <property type="entry name" value="Trimeric LpxA-like enzymes"/>
    <property type="match status" value="1"/>
</dbReference>
<dbReference type="Gene3D" id="2.160.10.10">
    <property type="entry name" value="Hexapeptide repeat proteins"/>
    <property type="match status" value="1"/>
</dbReference>
<dbReference type="AlphaFoldDB" id="A0A2A2TNA0"/>
<dbReference type="InterPro" id="IPR020019">
    <property type="entry name" value="AcTrfase_PglD-like"/>
</dbReference>
<dbReference type="InterPro" id="IPR011004">
    <property type="entry name" value="Trimer_LpxA-like_sf"/>
</dbReference>
<evidence type="ECO:0000256" key="1">
    <source>
        <dbReference type="PIRSR" id="PIRSR620019-1"/>
    </source>
</evidence>
<keyword evidence="4" id="KW-0012">Acyltransferase</keyword>
<feature type="binding site" evidence="2">
    <location>
        <begin position="31"/>
        <end position="32"/>
    </location>
    <ligand>
        <name>substrate</name>
    </ligand>
</feature>
<keyword evidence="4" id="KW-0808">Transferase</keyword>
<dbReference type="InterPro" id="IPR001451">
    <property type="entry name" value="Hexapep"/>
</dbReference>
<dbReference type="PANTHER" id="PTHR43300">
    <property type="entry name" value="ACETYLTRANSFERASE"/>
    <property type="match status" value="1"/>
</dbReference>
<dbReference type="EMBL" id="NTFS01000026">
    <property type="protein sequence ID" value="PAX60016.1"/>
    <property type="molecule type" value="Genomic_DNA"/>
</dbReference>
<dbReference type="NCBIfam" id="TIGR03570">
    <property type="entry name" value="NeuD_NnaD"/>
    <property type="match status" value="1"/>
</dbReference>